<accession>A0A323VBK8</accession>
<evidence type="ECO:0000256" key="1">
    <source>
        <dbReference type="ARBA" id="ARBA00004651"/>
    </source>
</evidence>
<feature type="transmembrane region" description="Helical" evidence="7">
    <location>
        <begin position="85"/>
        <end position="106"/>
    </location>
</feature>
<reference evidence="8 11" key="2">
    <citation type="submission" date="2020-08" db="EMBL/GenBank/DDBJ databases">
        <title>Sequencing the genomes of 1000 actinobacteria strains.</title>
        <authorList>
            <person name="Klenk H.-P."/>
        </authorList>
    </citation>
    <scope>NUCLEOTIDE SEQUENCE [LARGE SCALE GENOMIC DNA]</scope>
    <source>
        <strain evidence="8 11">DSM 16678</strain>
    </source>
</reference>
<evidence type="ECO:0000256" key="6">
    <source>
        <dbReference type="SAM" id="MobiDB-lite"/>
    </source>
</evidence>
<evidence type="ECO:0000256" key="4">
    <source>
        <dbReference type="ARBA" id="ARBA00022989"/>
    </source>
</evidence>
<feature type="transmembrane region" description="Helical" evidence="7">
    <location>
        <begin position="29"/>
        <end position="48"/>
    </location>
</feature>
<keyword evidence="3 7" id="KW-0812">Transmembrane</keyword>
<gene>
    <name evidence="9" type="ORF">DMO24_06875</name>
    <name evidence="8" type="ORF">FHX36_000523</name>
</gene>
<evidence type="ECO:0000313" key="8">
    <source>
        <dbReference type="EMBL" id="MBB3674788.1"/>
    </source>
</evidence>
<evidence type="ECO:0000256" key="7">
    <source>
        <dbReference type="SAM" id="Phobius"/>
    </source>
</evidence>
<comment type="caution">
    <text evidence="9">The sequence shown here is derived from an EMBL/GenBank/DDBJ whole genome shotgun (WGS) entry which is preliminary data.</text>
</comment>
<comment type="subcellular location">
    <subcellularLocation>
        <location evidence="1">Cell membrane</location>
        <topology evidence="1">Multi-pass membrane protein</topology>
    </subcellularLocation>
</comment>
<feature type="transmembrane region" description="Helical" evidence="7">
    <location>
        <begin position="320"/>
        <end position="341"/>
    </location>
</feature>
<organism evidence="9 10">
    <name type="scientific">Modestobacter versicolor</name>
    <dbReference type="NCBI Taxonomy" id="429133"/>
    <lineage>
        <taxon>Bacteria</taxon>
        <taxon>Bacillati</taxon>
        <taxon>Actinomycetota</taxon>
        <taxon>Actinomycetes</taxon>
        <taxon>Geodermatophilales</taxon>
        <taxon>Geodermatophilaceae</taxon>
        <taxon>Modestobacter</taxon>
    </lineage>
</organism>
<feature type="transmembrane region" description="Helical" evidence="7">
    <location>
        <begin position="179"/>
        <end position="197"/>
    </location>
</feature>
<name>A0A323VBK8_9ACTN</name>
<dbReference type="Proteomes" id="UP000580718">
    <property type="component" value="Unassembled WGS sequence"/>
</dbReference>
<evidence type="ECO:0000313" key="10">
    <source>
        <dbReference type="Proteomes" id="UP000247602"/>
    </source>
</evidence>
<dbReference type="GO" id="GO:0005886">
    <property type="term" value="C:plasma membrane"/>
    <property type="evidence" value="ECO:0007669"/>
    <property type="project" value="UniProtKB-SubCell"/>
</dbReference>
<dbReference type="InterPro" id="IPR001851">
    <property type="entry name" value="ABC_transp_permease"/>
</dbReference>
<dbReference type="OrthoDB" id="9814461at2"/>
<evidence type="ECO:0000313" key="11">
    <source>
        <dbReference type="Proteomes" id="UP000580718"/>
    </source>
</evidence>
<dbReference type="GO" id="GO:0015658">
    <property type="term" value="F:branched-chain amino acid transmembrane transporter activity"/>
    <property type="evidence" value="ECO:0007669"/>
    <property type="project" value="InterPro"/>
</dbReference>
<dbReference type="Pfam" id="PF02653">
    <property type="entry name" value="BPD_transp_2"/>
    <property type="match status" value="1"/>
</dbReference>
<dbReference type="PANTHER" id="PTHR30482">
    <property type="entry name" value="HIGH-AFFINITY BRANCHED-CHAIN AMINO ACID TRANSPORT SYSTEM PERMEASE"/>
    <property type="match status" value="1"/>
</dbReference>
<keyword evidence="5 7" id="KW-0472">Membrane</keyword>
<evidence type="ECO:0000256" key="5">
    <source>
        <dbReference type="ARBA" id="ARBA00023136"/>
    </source>
</evidence>
<protein>
    <submittedName>
        <fullName evidence="9">Branched-chain amino acid ABC transporter permease</fullName>
    </submittedName>
    <submittedName>
        <fullName evidence="8">Branched-chain amino acid transport system permease protein</fullName>
    </submittedName>
</protein>
<keyword evidence="2" id="KW-1003">Cell membrane</keyword>
<dbReference type="AlphaFoldDB" id="A0A323VBK8"/>
<proteinExistence type="predicted"/>
<dbReference type="RefSeq" id="WP_110551581.1">
    <property type="nucleotide sequence ID" value="NZ_JACIBU010000001.1"/>
</dbReference>
<keyword evidence="4 7" id="KW-1133">Transmembrane helix</keyword>
<sequence>MSELPRRVAGAVLVLVALALPLVLSDFWLQTGLFVMATAIGAVGLTLLVGVAGQLSLGHAAFAAIGAYVYAWSSGESTTTVDGAGLPPLVGLLLAAVVSALVGAAFSPVAGRLRGIYLGLATLGLVFVVRHLLVNLDQWTGGFTGRSVEPFALGGFSFSNSDPDYLAVGGVEFEGLHRLWYLFLVLAVAACWLAGNLRSGRTGRAWANVRDSETAAAAMGIGVARAKASVFVVSSAYAGLTGAMLALAYGRVAPDVFSLTASVDFLVMIVLGGLGSVGGAVVGALFVTALPLVLAEYSSALPFLAAPGSGGLDPSTASRLVYGLAIIAVLLFLRGGLAGAARRLRQRTSRGSTAPPAGPAPRDPLSTDDVGRPAAVTPSRSKETTR</sequence>
<keyword evidence="10" id="KW-1185">Reference proteome</keyword>
<evidence type="ECO:0000256" key="2">
    <source>
        <dbReference type="ARBA" id="ARBA00022475"/>
    </source>
</evidence>
<dbReference type="EMBL" id="JACIBU010000001">
    <property type="protein sequence ID" value="MBB3674788.1"/>
    <property type="molecule type" value="Genomic_DNA"/>
</dbReference>
<feature type="transmembrane region" description="Helical" evidence="7">
    <location>
        <begin position="115"/>
        <end position="133"/>
    </location>
</feature>
<dbReference type="PANTHER" id="PTHR30482:SF5">
    <property type="entry name" value="ABC TRANSPORTER PERMEASE PROTEIN"/>
    <property type="match status" value="1"/>
</dbReference>
<dbReference type="CDD" id="cd06581">
    <property type="entry name" value="TM_PBP1_LivM_like"/>
    <property type="match status" value="1"/>
</dbReference>
<dbReference type="Proteomes" id="UP000247602">
    <property type="component" value="Unassembled WGS sequence"/>
</dbReference>
<evidence type="ECO:0000313" key="9">
    <source>
        <dbReference type="EMBL" id="PZA22079.1"/>
    </source>
</evidence>
<feature type="transmembrane region" description="Helical" evidence="7">
    <location>
        <begin position="281"/>
        <end position="300"/>
    </location>
</feature>
<dbReference type="EMBL" id="QKNV01000049">
    <property type="protein sequence ID" value="PZA22079.1"/>
    <property type="molecule type" value="Genomic_DNA"/>
</dbReference>
<evidence type="ECO:0000256" key="3">
    <source>
        <dbReference type="ARBA" id="ARBA00022692"/>
    </source>
</evidence>
<feature type="transmembrane region" description="Helical" evidence="7">
    <location>
        <begin position="55"/>
        <end position="73"/>
    </location>
</feature>
<feature type="transmembrane region" description="Helical" evidence="7">
    <location>
        <begin position="228"/>
        <end position="250"/>
    </location>
</feature>
<reference evidence="9 10" key="1">
    <citation type="submission" date="2018-06" db="EMBL/GenBank/DDBJ databases">
        <title>Draft genome sequence of Modestobacter versicolor CP153-2.</title>
        <authorList>
            <person name="Gundlapally S.R."/>
        </authorList>
    </citation>
    <scope>NUCLEOTIDE SEQUENCE [LARGE SCALE GENOMIC DNA]</scope>
    <source>
        <strain evidence="9 10">CP153-2</strain>
    </source>
</reference>
<dbReference type="InterPro" id="IPR043428">
    <property type="entry name" value="LivM-like"/>
</dbReference>
<feature type="region of interest" description="Disordered" evidence="6">
    <location>
        <begin position="344"/>
        <end position="386"/>
    </location>
</feature>